<evidence type="ECO:0000313" key="4">
    <source>
        <dbReference type="RefSeq" id="XP_013385988.1"/>
    </source>
</evidence>
<feature type="transmembrane region" description="Helical" evidence="2">
    <location>
        <begin position="361"/>
        <end position="385"/>
    </location>
</feature>
<reference evidence="4" key="1">
    <citation type="submission" date="2025-08" db="UniProtKB">
        <authorList>
            <consortium name="RefSeq"/>
        </authorList>
    </citation>
    <scope>IDENTIFICATION</scope>
    <source>
        <tissue evidence="4">Gonads</tissue>
    </source>
</reference>
<dbReference type="SUPFAM" id="SSF63825">
    <property type="entry name" value="YWTD domain"/>
    <property type="match status" value="1"/>
</dbReference>
<feature type="region of interest" description="Disordered" evidence="1">
    <location>
        <begin position="392"/>
        <end position="450"/>
    </location>
</feature>
<dbReference type="PANTHER" id="PTHR46388:SF2">
    <property type="entry name" value="NHL REPEAT-CONTAINING PROTEIN 2"/>
    <property type="match status" value="1"/>
</dbReference>
<organism evidence="3 4">
    <name type="scientific">Lingula anatina</name>
    <name type="common">Brachiopod</name>
    <name type="synonym">Lingula unguis</name>
    <dbReference type="NCBI Taxonomy" id="7574"/>
    <lineage>
        <taxon>Eukaryota</taxon>
        <taxon>Metazoa</taxon>
        <taxon>Spiralia</taxon>
        <taxon>Lophotrochozoa</taxon>
        <taxon>Brachiopoda</taxon>
        <taxon>Linguliformea</taxon>
        <taxon>Lingulata</taxon>
        <taxon>Lingulida</taxon>
        <taxon>Linguloidea</taxon>
        <taxon>Lingulidae</taxon>
        <taxon>Lingula</taxon>
    </lineage>
</organism>
<dbReference type="KEGG" id="lak:106155627"/>
<sequence length="578" mass="63852">MKFKMAFRNNRKKLGDMSRWIPIILSMPLMAATIIDTKEPEQIVSLSWSRPGGISVSSALNRLYVVDTGNSAVLYWDLDLKRATTVLGGSGKKGFLNGPCTEAKLQRPIDLTVTRDPSVVYITDDNIIRKIDGVSEKDCEISSFAGERRTKGGIEPIDGPLSAASFGDIEYMTYSFSEHALYLLDNKTVRRLDINAKQVETLLVNDNTGQPVLGVIAFAIAELKPTKYAVYETTQGLLRPVEDVYIVQPVIPYINSTNMTSPNYPVALSQYGGYLFAYDLSDNTIKVTKLINSSEQIETIANLEDFIVLRLAFMSTEHGCSLFASDFKRPTIIKIAIPDTICPKSPSSESMVMSNDGYVTYVLRFIVSGVFAGVFLVICVVVIAVRKGMSKTRSAEDPNNADDNMQKDGLMPAEEDKGTERETDQEKHPKPARNTSNIAKRDISLPVGEPKPFYARKRSSEFLVDQDETDSQDYFDMSGEDFRLSATSIVRECSFWVDPELLICKDAVPSQPPPPATGVRASTDLRTSLRQGIHTPKEREKSTGPKCGGPGIYVNVPQSPPVRPPHPAPRPSKLLKGK</sequence>
<keyword evidence="3" id="KW-1185">Reference proteome</keyword>
<name>A0A1S3HIQ4_LINAN</name>
<keyword evidence="2" id="KW-0472">Membrane</keyword>
<keyword evidence="2" id="KW-1133">Transmembrane helix</keyword>
<dbReference type="PANTHER" id="PTHR46388">
    <property type="entry name" value="NHL REPEAT-CONTAINING PROTEIN 2"/>
    <property type="match status" value="1"/>
</dbReference>
<evidence type="ECO:0000256" key="1">
    <source>
        <dbReference type="SAM" id="MobiDB-lite"/>
    </source>
</evidence>
<dbReference type="Proteomes" id="UP000085678">
    <property type="component" value="Unplaced"/>
</dbReference>
<evidence type="ECO:0000256" key="2">
    <source>
        <dbReference type="SAM" id="Phobius"/>
    </source>
</evidence>
<feature type="compositionally biased region" description="Basic and acidic residues" evidence="1">
    <location>
        <begin position="414"/>
        <end position="429"/>
    </location>
</feature>
<dbReference type="InParanoid" id="A0A1S3HIQ4"/>
<feature type="compositionally biased region" description="Pro residues" evidence="1">
    <location>
        <begin position="558"/>
        <end position="570"/>
    </location>
</feature>
<dbReference type="InterPro" id="IPR011042">
    <property type="entry name" value="6-blade_b-propeller_TolB-like"/>
</dbReference>
<keyword evidence="2" id="KW-0812">Transmembrane</keyword>
<dbReference type="RefSeq" id="XP_013385988.1">
    <property type="nucleotide sequence ID" value="XM_013530534.1"/>
</dbReference>
<dbReference type="AlphaFoldDB" id="A0A1S3HIQ4"/>
<gene>
    <name evidence="4" type="primary">LOC106155627</name>
</gene>
<feature type="region of interest" description="Disordered" evidence="1">
    <location>
        <begin position="508"/>
        <end position="578"/>
    </location>
</feature>
<evidence type="ECO:0000313" key="3">
    <source>
        <dbReference type="Proteomes" id="UP000085678"/>
    </source>
</evidence>
<dbReference type="GeneID" id="106155627"/>
<protein>
    <submittedName>
        <fullName evidence="4">Uncharacterized protein LOC106155627</fullName>
    </submittedName>
</protein>
<proteinExistence type="predicted"/>
<dbReference type="Gene3D" id="2.120.10.30">
    <property type="entry name" value="TolB, C-terminal domain"/>
    <property type="match status" value="1"/>
</dbReference>
<accession>A0A1S3HIQ4</accession>